<evidence type="ECO:0000256" key="13">
    <source>
        <dbReference type="ARBA" id="ARBA00022840"/>
    </source>
</evidence>
<reference evidence="23" key="3">
    <citation type="submission" date="2018-05" db="EMBL/GenBank/DDBJ databases">
        <authorList>
            <person name="Lu D."/>
        </authorList>
    </citation>
    <scope>NUCLEOTIDE SEQUENCE [LARGE SCALE GENOMIC DNA]</scope>
    <source>
        <strain evidence="23">ZY111</strain>
    </source>
</reference>
<dbReference type="InterPro" id="IPR011712">
    <property type="entry name" value="Sig_transdc_His_kin_sub3_dim/P"/>
</dbReference>
<dbReference type="InterPro" id="IPR005467">
    <property type="entry name" value="His_kinase_dom"/>
</dbReference>
<evidence type="ECO:0000256" key="1">
    <source>
        <dbReference type="ARBA" id="ARBA00000085"/>
    </source>
</evidence>
<name>A0A2U2X5M4_9FLAO</name>
<dbReference type="Gene3D" id="1.25.40.10">
    <property type="entry name" value="Tetratricopeptide repeat domain"/>
    <property type="match status" value="2"/>
</dbReference>
<evidence type="ECO:0000256" key="6">
    <source>
        <dbReference type="ARBA" id="ARBA00022485"/>
    </source>
</evidence>
<proteinExistence type="predicted"/>
<dbReference type="GO" id="GO:0046983">
    <property type="term" value="F:protein dimerization activity"/>
    <property type="evidence" value="ECO:0007669"/>
    <property type="project" value="InterPro"/>
</dbReference>
<evidence type="ECO:0000256" key="17">
    <source>
        <dbReference type="ARBA" id="ARBA00024827"/>
    </source>
</evidence>
<keyword evidence="7" id="KW-0963">Cytoplasm</keyword>
<sequence>MIDYIKKSFLIPVIISITGFCFGQKVDFSQVLESYNSNKKTKILLELKKIDTINITKYDKAAWLYYYADYNSVIDNHHIAYENIVISKKIFEVLNKEKDILDCNLLILKILSNQNELDSRKKEIIDEIEFYSKKNKDTTALIAAYHHIATGFLNTNNGEKAIEYFIKINTIYKKQGNKLKEAHNNMNIGTVYSSVYQNPDSSLYFTKKATPILKKFNDYKNLAYNYNNQALQYKLLGKYKNAIKLYLKADSIQLNENKSKTKVIFYKNLADAYLLNKDYKEASLYLDKLNKLKDSINDTQQNIAISEIKEQYDNEKLRADNLEIESKRKQSKNLLMGALAFILFGGITAFLIQKNTRKKQKLAEQEKALETQKLATVLKEQELVSIDAMIEGQEKERQRIANDLHDDLGGLMATVKLHFNVLKDKQTPELFDKTTNLLDEAYNKIRGIAHAKNSGVIAKQGLLKAVQNMADKISVSNKITVEVIDYGLENRLENSLELTIFRIIQELITNVIKHADASEATIHLTNHDDTLNIMIEDNGKGFKTNQITTKSKGMGISSIDKRIEHLNGKMTIESEHNKGTTIIIDLPI</sequence>
<dbReference type="OrthoDB" id="9760839at2"/>
<keyword evidence="20" id="KW-0812">Transmembrane</keyword>
<dbReference type="SUPFAM" id="SSF55874">
    <property type="entry name" value="ATPase domain of HSP90 chaperone/DNA topoisomerase II/histidine kinase"/>
    <property type="match status" value="1"/>
</dbReference>
<evidence type="ECO:0000256" key="2">
    <source>
        <dbReference type="ARBA" id="ARBA00001966"/>
    </source>
</evidence>
<dbReference type="SMART" id="SM00387">
    <property type="entry name" value="HATPase_c"/>
    <property type="match status" value="1"/>
</dbReference>
<keyword evidence="8" id="KW-0597">Phosphoprotein</keyword>
<keyword evidence="16" id="KW-0411">Iron-sulfur</keyword>
<dbReference type="GO" id="GO:0016020">
    <property type="term" value="C:membrane"/>
    <property type="evidence" value="ECO:0007669"/>
    <property type="project" value="InterPro"/>
</dbReference>
<dbReference type="Proteomes" id="UP000245375">
    <property type="component" value="Unassembled WGS sequence"/>
</dbReference>
<dbReference type="Gene3D" id="1.20.5.1930">
    <property type="match status" value="1"/>
</dbReference>
<dbReference type="EMBL" id="QFRI01000001">
    <property type="protein sequence ID" value="PWH83052.1"/>
    <property type="molecule type" value="Genomic_DNA"/>
</dbReference>
<comment type="catalytic activity">
    <reaction evidence="1">
        <text>ATP + protein L-histidine = ADP + protein N-phospho-L-histidine.</text>
        <dbReference type="EC" id="2.7.13.3"/>
    </reaction>
</comment>
<dbReference type="GO" id="GO:0000155">
    <property type="term" value="F:phosphorelay sensor kinase activity"/>
    <property type="evidence" value="ECO:0007669"/>
    <property type="project" value="InterPro"/>
</dbReference>
<comment type="cofactor">
    <cofactor evidence="2">
        <name>[4Fe-4S] cluster</name>
        <dbReference type="ChEBI" id="CHEBI:49883"/>
    </cofactor>
</comment>
<dbReference type="EC" id="2.7.13.3" evidence="4"/>
<keyword evidence="13" id="KW-0067">ATP-binding</keyword>
<protein>
    <recommendedName>
        <fullName evidence="5">Oxygen sensor histidine kinase NreB</fullName>
        <ecNumber evidence="4">2.7.13.3</ecNumber>
    </recommendedName>
    <alternativeName>
        <fullName evidence="18">Nitrogen regulation protein B</fullName>
    </alternativeName>
</protein>
<evidence type="ECO:0000256" key="18">
    <source>
        <dbReference type="ARBA" id="ARBA00030800"/>
    </source>
</evidence>
<evidence type="ECO:0000259" key="21">
    <source>
        <dbReference type="PROSITE" id="PS50109"/>
    </source>
</evidence>
<feature type="transmembrane region" description="Helical" evidence="20">
    <location>
        <begin position="334"/>
        <end position="352"/>
    </location>
</feature>
<reference evidence="22 23" key="1">
    <citation type="submission" date="2018-05" db="EMBL/GenBank/DDBJ databases">
        <title>Algibacter marinivivus sp. nov., isolated from sample around a algae.</title>
        <authorList>
            <person name="Zhong X."/>
        </authorList>
    </citation>
    <scope>NUCLEOTIDE SEQUENCE [LARGE SCALE GENOMIC DNA]</scope>
    <source>
        <strain evidence="22 23">ZY111</strain>
    </source>
</reference>
<dbReference type="GO" id="GO:0046872">
    <property type="term" value="F:metal ion binding"/>
    <property type="evidence" value="ECO:0007669"/>
    <property type="project" value="UniProtKB-KW"/>
</dbReference>
<dbReference type="GO" id="GO:0051539">
    <property type="term" value="F:4 iron, 4 sulfur cluster binding"/>
    <property type="evidence" value="ECO:0007669"/>
    <property type="project" value="UniProtKB-KW"/>
</dbReference>
<dbReference type="GO" id="GO:0005524">
    <property type="term" value="F:ATP binding"/>
    <property type="evidence" value="ECO:0007669"/>
    <property type="project" value="UniProtKB-KW"/>
</dbReference>
<evidence type="ECO:0000313" key="23">
    <source>
        <dbReference type="Proteomes" id="UP000245375"/>
    </source>
</evidence>
<evidence type="ECO:0000256" key="12">
    <source>
        <dbReference type="ARBA" id="ARBA00022777"/>
    </source>
</evidence>
<evidence type="ECO:0000313" key="22">
    <source>
        <dbReference type="EMBL" id="PWH83052.1"/>
    </source>
</evidence>
<dbReference type="PROSITE" id="PS50109">
    <property type="entry name" value="HIS_KIN"/>
    <property type="match status" value="1"/>
</dbReference>
<dbReference type="InterPro" id="IPR050482">
    <property type="entry name" value="Sensor_HK_TwoCompSys"/>
</dbReference>
<feature type="domain" description="Histidine kinase" evidence="21">
    <location>
        <begin position="399"/>
        <end position="588"/>
    </location>
</feature>
<keyword evidence="11" id="KW-0547">Nucleotide-binding</keyword>
<evidence type="ECO:0000256" key="8">
    <source>
        <dbReference type="ARBA" id="ARBA00022553"/>
    </source>
</evidence>
<dbReference type="InterPro" id="IPR003594">
    <property type="entry name" value="HATPase_dom"/>
</dbReference>
<evidence type="ECO:0000256" key="4">
    <source>
        <dbReference type="ARBA" id="ARBA00012438"/>
    </source>
</evidence>
<comment type="caution">
    <text evidence="22">The sequence shown here is derived from an EMBL/GenBank/DDBJ whole genome shotgun (WGS) entry which is preliminary data.</text>
</comment>
<evidence type="ECO:0000256" key="11">
    <source>
        <dbReference type="ARBA" id="ARBA00022741"/>
    </source>
</evidence>
<dbReference type="PRINTS" id="PR00344">
    <property type="entry name" value="BCTRLSENSOR"/>
</dbReference>
<dbReference type="PANTHER" id="PTHR24421:SF10">
    <property type="entry name" value="NITRATE_NITRITE SENSOR PROTEIN NARQ"/>
    <property type="match status" value="1"/>
</dbReference>
<keyword evidence="6" id="KW-0004">4Fe-4S</keyword>
<dbReference type="InterPro" id="IPR004358">
    <property type="entry name" value="Sig_transdc_His_kin-like_C"/>
</dbReference>
<dbReference type="Pfam" id="PF07730">
    <property type="entry name" value="HisKA_3"/>
    <property type="match status" value="1"/>
</dbReference>
<dbReference type="CDD" id="cd16917">
    <property type="entry name" value="HATPase_UhpB-NarQ-NarX-like"/>
    <property type="match status" value="1"/>
</dbReference>
<feature type="coiled-coil region" evidence="19">
    <location>
        <begin position="282"/>
        <end position="372"/>
    </location>
</feature>
<dbReference type="InterPro" id="IPR036890">
    <property type="entry name" value="HATPase_C_sf"/>
</dbReference>
<keyword evidence="12" id="KW-0418">Kinase</keyword>
<keyword evidence="14" id="KW-0408">Iron</keyword>
<evidence type="ECO:0000256" key="19">
    <source>
        <dbReference type="SAM" id="Coils"/>
    </source>
</evidence>
<evidence type="ECO:0000256" key="5">
    <source>
        <dbReference type="ARBA" id="ARBA00017322"/>
    </source>
</evidence>
<keyword evidence="19" id="KW-0175">Coiled coil</keyword>
<gene>
    <name evidence="22" type="ORF">DIS18_00410</name>
</gene>
<evidence type="ECO:0000256" key="16">
    <source>
        <dbReference type="ARBA" id="ARBA00023014"/>
    </source>
</evidence>
<dbReference type="AlphaFoldDB" id="A0A2U2X5M4"/>
<keyword evidence="15" id="KW-0902">Two-component regulatory system</keyword>
<comment type="function">
    <text evidence="17">Member of the two-component regulatory system NreB/NreC involved in the control of dissimilatory nitrate/nitrite reduction in response to oxygen. NreB functions as a direct oxygen sensor histidine kinase which is autophosphorylated, in the absence of oxygen, probably at the conserved histidine residue, and transfers its phosphate group probably to a conserved aspartate residue of NreC. NreB/NreC activates the expression of the nitrate (narGHJI) and nitrite (nir) reductase operons, as well as the putative nitrate transporter gene narT.</text>
</comment>
<keyword evidence="10" id="KW-0479">Metal-binding</keyword>
<accession>A0A2U2X5M4</accession>
<keyword evidence="20" id="KW-1133">Transmembrane helix</keyword>
<dbReference type="SUPFAM" id="SSF48452">
    <property type="entry name" value="TPR-like"/>
    <property type="match status" value="1"/>
</dbReference>
<keyword evidence="23" id="KW-1185">Reference proteome</keyword>
<dbReference type="Pfam" id="PF02518">
    <property type="entry name" value="HATPase_c"/>
    <property type="match status" value="1"/>
</dbReference>
<keyword evidence="20" id="KW-0472">Membrane</keyword>
<evidence type="ECO:0000256" key="14">
    <source>
        <dbReference type="ARBA" id="ARBA00023004"/>
    </source>
</evidence>
<evidence type="ECO:0000256" key="10">
    <source>
        <dbReference type="ARBA" id="ARBA00022723"/>
    </source>
</evidence>
<organism evidence="22 23">
    <name type="scientific">Algibacter marinivivus</name>
    <dbReference type="NCBI Taxonomy" id="2100723"/>
    <lineage>
        <taxon>Bacteria</taxon>
        <taxon>Pseudomonadati</taxon>
        <taxon>Bacteroidota</taxon>
        <taxon>Flavobacteriia</taxon>
        <taxon>Flavobacteriales</taxon>
        <taxon>Flavobacteriaceae</taxon>
        <taxon>Algibacter</taxon>
    </lineage>
</organism>
<reference evidence="23" key="2">
    <citation type="submission" date="2018-05" db="EMBL/GenBank/DDBJ databases">
        <title>Algibacter marinivivus sp. nov., isolated from sample around a algae.</title>
        <authorList>
            <person name="Lu D."/>
        </authorList>
    </citation>
    <scope>NUCLEOTIDE SEQUENCE [LARGE SCALE GENOMIC DNA]</scope>
    <source>
        <strain evidence="23">ZY111</strain>
    </source>
</reference>
<dbReference type="RefSeq" id="WP_109351076.1">
    <property type="nucleotide sequence ID" value="NZ_QFRI01000001.1"/>
</dbReference>
<evidence type="ECO:0000256" key="20">
    <source>
        <dbReference type="SAM" id="Phobius"/>
    </source>
</evidence>
<dbReference type="Gene3D" id="3.30.565.10">
    <property type="entry name" value="Histidine kinase-like ATPase, C-terminal domain"/>
    <property type="match status" value="1"/>
</dbReference>
<keyword evidence="9" id="KW-0808">Transferase</keyword>
<evidence type="ECO:0000256" key="7">
    <source>
        <dbReference type="ARBA" id="ARBA00022490"/>
    </source>
</evidence>
<evidence type="ECO:0000256" key="9">
    <source>
        <dbReference type="ARBA" id="ARBA00022679"/>
    </source>
</evidence>
<evidence type="ECO:0000256" key="3">
    <source>
        <dbReference type="ARBA" id="ARBA00004496"/>
    </source>
</evidence>
<evidence type="ECO:0000256" key="15">
    <source>
        <dbReference type="ARBA" id="ARBA00023012"/>
    </source>
</evidence>
<dbReference type="PANTHER" id="PTHR24421">
    <property type="entry name" value="NITRATE/NITRITE SENSOR PROTEIN NARX-RELATED"/>
    <property type="match status" value="1"/>
</dbReference>
<dbReference type="InterPro" id="IPR011990">
    <property type="entry name" value="TPR-like_helical_dom_sf"/>
</dbReference>
<dbReference type="GO" id="GO:0005737">
    <property type="term" value="C:cytoplasm"/>
    <property type="evidence" value="ECO:0007669"/>
    <property type="project" value="UniProtKB-SubCell"/>
</dbReference>
<comment type="subcellular location">
    <subcellularLocation>
        <location evidence="3">Cytoplasm</location>
    </subcellularLocation>
</comment>